<evidence type="ECO:0000313" key="6">
    <source>
        <dbReference type="EMBL" id="BAT27519.1"/>
    </source>
</evidence>
<comment type="cofactor">
    <cofactor evidence="3">
        <name>pyridoxal 5'-phosphate</name>
        <dbReference type="ChEBI" id="CHEBI:597326"/>
    </cofactor>
</comment>
<dbReference type="AlphaFoldDB" id="A0A0P0Z1H1"/>
<dbReference type="SUPFAM" id="SSF51419">
    <property type="entry name" value="PLP-binding barrel"/>
    <property type="match status" value="1"/>
</dbReference>
<name>A0A0P0Z1H1_9HYPH</name>
<feature type="domain" description="Alanine racemase N-terminal" evidence="5">
    <location>
        <begin position="27"/>
        <end position="221"/>
    </location>
</feature>
<dbReference type="InterPro" id="IPR011078">
    <property type="entry name" value="PyrdxlP_homeostasis"/>
</dbReference>
<dbReference type="PANTHER" id="PTHR10146">
    <property type="entry name" value="PROLINE SYNTHETASE CO-TRANSCRIBED BACTERIAL HOMOLOG PROTEIN"/>
    <property type="match status" value="1"/>
</dbReference>
<dbReference type="EMBL" id="LC066375">
    <property type="protein sequence ID" value="BAT27519.1"/>
    <property type="molecule type" value="Genomic_DNA"/>
</dbReference>
<dbReference type="NCBIfam" id="TIGR00044">
    <property type="entry name" value="YggS family pyridoxal phosphate-dependent enzyme"/>
    <property type="match status" value="1"/>
</dbReference>
<dbReference type="CDD" id="cd00635">
    <property type="entry name" value="PLPDE_III_YBL036c_like"/>
    <property type="match status" value="1"/>
</dbReference>
<keyword evidence="1 2" id="KW-0663">Pyridoxal phosphate</keyword>
<feature type="modified residue" description="N6-(pyridoxal phosphate)lysine" evidence="2 3">
    <location>
        <position position="36"/>
    </location>
</feature>
<dbReference type="GO" id="GO:0030170">
    <property type="term" value="F:pyridoxal phosphate binding"/>
    <property type="evidence" value="ECO:0007669"/>
    <property type="project" value="UniProtKB-UniRule"/>
</dbReference>
<dbReference type="InterPro" id="IPR001608">
    <property type="entry name" value="Ala_racemase_N"/>
</dbReference>
<dbReference type="RefSeq" id="WP_083507660.1">
    <property type="nucleotide sequence ID" value="NZ_BBWR01000003.1"/>
</dbReference>
<dbReference type="PANTHER" id="PTHR10146:SF14">
    <property type="entry name" value="PYRIDOXAL PHOSPHATE HOMEOSTASIS PROTEIN"/>
    <property type="match status" value="1"/>
</dbReference>
<dbReference type="Gene3D" id="3.20.20.10">
    <property type="entry name" value="Alanine racemase"/>
    <property type="match status" value="1"/>
</dbReference>
<evidence type="ECO:0000256" key="4">
    <source>
        <dbReference type="RuleBase" id="RU004514"/>
    </source>
</evidence>
<organism evidence="6">
    <name type="scientific">Aureimonas frigidaquae</name>
    <dbReference type="NCBI Taxonomy" id="424757"/>
    <lineage>
        <taxon>Bacteria</taxon>
        <taxon>Pseudomonadati</taxon>
        <taxon>Pseudomonadota</taxon>
        <taxon>Alphaproteobacteria</taxon>
        <taxon>Hyphomicrobiales</taxon>
        <taxon>Aurantimonadaceae</taxon>
        <taxon>Aureimonas</taxon>
    </lineage>
</organism>
<comment type="function">
    <text evidence="2">Pyridoxal 5'-phosphate (PLP)-binding protein, which is involved in PLP homeostasis.</text>
</comment>
<reference evidence="6" key="1">
    <citation type="journal article" date="2015" name="Proc. Natl. Acad. Sci. U.S.A.">
        <title>Bacterial clade with the ribosomal RNA operon on a small plasmid rather than the chromosome.</title>
        <authorList>
            <person name="Anda M."/>
            <person name="Ohtsubo Y."/>
            <person name="Okubo T."/>
            <person name="Sugawara M."/>
            <person name="Nagata Y."/>
            <person name="Tsuda M."/>
            <person name="Minamisawa K."/>
            <person name="Mitsui H."/>
        </authorList>
    </citation>
    <scope>NUCLEOTIDE SEQUENCE</scope>
    <source>
        <strain evidence="6">JCM 14755</strain>
    </source>
</reference>
<dbReference type="InterPro" id="IPR029066">
    <property type="entry name" value="PLP-binding_barrel"/>
</dbReference>
<dbReference type="HAMAP" id="MF_02087">
    <property type="entry name" value="PLP_homeostasis"/>
    <property type="match status" value="1"/>
</dbReference>
<dbReference type="FunFam" id="3.20.20.10:FF:000018">
    <property type="entry name" value="Pyridoxal phosphate homeostasis protein"/>
    <property type="match status" value="1"/>
</dbReference>
<dbReference type="PIRSF" id="PIRSF004848">
    <property type="entry name" value="YBL036c_PLPDEIII"/>
    <property type="match status" value="1"/>
</dbReference>
<dbReference type="Pfam" id="PF01168">
    <property type="entry name" value="Ala_racemase_N"/>
    <property type="match status" value="1"/>
</dbReference>
<dbReference type="OrthoDB" id="9804072at2"/>
<evidence type="ECO:0000256" key="2">
    <source>
        <dbReference type="HAMAP-Rule" id="MF_02087"/>
    </source>
</evidence>
<protein>
    <recommendedName>
        <fullName evidence="2">Pyridoxal phosphate homeostasis protein</fullName>
        <shortName evidence="2">PLP homeostasis protein</shortName>
    </recommendedName>
</protein>
<evidence type="ECO:0000256" key="1">
    <source>
        <dbReference type="ARBA" id="ARBA00022898"/>
    </source>
</evidence>
<comment type="similarity">
    <text evidence="2 4">Belongs to the pyridoxal phosphate-binding protein YggS/PROSC family.</text>
</comment>
<evidence type="ECO:0000256" key="3">
    <source>
        <dbReference type="PIRSR" id="PIRSR004848-1"/>
    </source>
</evidence>
<accession>A0A0P0Z1H1</accession>
<sequence length="247" mass="26904">MSDAIARLLDVRARIAACAAESGRDAGDVRLVAVSKTHPIDAIRPLLEAGHRIFGENRVQEAAAKFPALREDHPDLELHLIGPLQSNKAGDAVALFDVIETVDREKIARELAREMERQQRRLRLYVQVNTGEEPQKAGIAPGDAVAFVERCRSVHGLAIEGLMCIPPADENPGPHFALLRQLARECRVERLSMGMSGDYEIAVAFGATSVRVGSAIFGHRPALPSVPRETRLSHAVATLPARPISLR</sequence>
<evidence type="ECO:0000259" key="5">
    <source>
        <dbReference type="Pfam" id="PF01168"/>
    </source>
</evidence>
<proteinExistence type="inferred from homology"/>